<feature type="domain" description="Fibronectin type-III" evidence="1">
    <location>
        <begin position="395"/>
        <end position="503"/>
    </location>
</feature>
<organism evidence="2 3">
    <name type="scientific">Anaeromicropila populeti</name>
    <dbReference type="NCBI Taxonomy" id="37658"/>
    <lineage>
        <taxon>Bacteria</taxon>
        <taxon>Bacillati</taxon>
        <taxon>Bacillota</taxon>
        <taxon>Clostridia</taxon>
        <taxon>Lachnospirales</taxon>
        <taxon>Lachnospiraceae</taxon>
        <taxon>Anaeromicropila</taxon>
    </lineage>
</organism>
<dbReference type="InterPro" id="IPR003961">
    <property type="entry name" value="FN3_dom"/>
</dbReference>
<dbReference type="Gene3D" id="2.60.40.10">
    <property type="entry name" value="Immunoglobulins"/>
    <property type="match status" value="3"/>
</dbReference>
<evidence type="ECO:0000313" key="2">
    <source>
        <dbReference type="EMBL" id="SFR94598.1"/>
    </source>
</evidence>
<keyword evidence="3" id="KW-1185">Reference proteome</keyword>
<reference evidence="2 3" key="1">
    <citation type="submission" date="2016-10" db="EMBL/GenBank/DDBJ databases">
        <authorList>
            <person name="de Groot N.N."/>
        </authorList>
    </citation>
    <scope>NUCLEOTIDE SEQUENCE [LARGE SCALE GENOMIC DNA]</scope>
    <source>
        <strain evidence="2 3">743A</strain>
    </source>
</reference>
<proteinExistence type="predicted"/>
<dbReference type="InterPro" id="IPR013783">
    <property type="entry name" value="Ig-like_fold"/>
</dbReference>
<sequence length="823" mass="88011">MATYQAINACTWRNGSWIAGVTDYVRQGVYAPANNYENVGAMLFDLTSIRNTYANYYPTSASIRLVRIAAGDWGSARTITLYAGNAYGLPSPSSGTSISGSRPTKVTSGYSYTVSAGQGTKDIAISTALIDSIGSGASNCLFMDAGSSTLNYMGFRARDDLSQIVLTINWAIRTTACSAPTSCSLSATLSEDNVTLSWSGASGGTNNAISSYEIQYSDSADNLNWGSWTALTTVTTTATSGSLSVAPPSTRGNYRRFRVRTRGTAGASYYSGWRVSSNSVRRNTVPSPPTTVTATPINYSDETITLTWSGASGSTSAIKGYQIASRTSTDNSTWSPWNVLTILALSASGGSYSPNVSRVPGTYTQFGVWTIDNLDVYSSEKISNSIYCDITACGAPTACSVSSTLAEGNVTLSWSGASSGAGNTITSYEIQYSDSADNSTWGAWTALTIAISSTTSGSVVVSPPTTRGYYRRFRVRTRGTAGESFYSDWTISSNTVRRNTLPIPPTSFTATPPIYETNTVTLMWSGTIPGTSAIKQYVIQQATSADGINWSVYEALTTIISSATSGTHQVNASPVPGMYTRYRISVTDTLDAVSSHVVSNTVKKNSPPAAPIIVSPMTGKSTYNTTPRFMITTGTEPDGQTQIVEVKIDSGEWVNSVDNPERFSTSGYLGNGVSTVYQAEPLAVGNHTVIFRCLDSDIESASTEVVRTFTILQPPFETITANETVVKAAHIQTLRTALNIVLSYYNLSPVIWSEEIIAGRTTVKKWSFHITEIRKAIDTIITVVNGFDSSAAFDIPPVTWLPIGTGRPKADVMQQIHDLILML</sequence>
<dbReference type="CDD" id="cd00063">
    <property type="entry name" value="FN3"/>
    <property type="match status" value="1"/>
</dbReference>
<dbReference type="InterPro" id="IPR036116">
    <property type="entry name" value="FN3_sf"/>
</dbReference>
<feature type="domain" description="Fibronectin type-III" evidence="1">
    <location>
        <begin position="288"/>
        <end position="391"/>
    </location>
</feature>
<dbReference type="PROSITE" id="PS50853">
    <property type="entry name" value="FN3"/>
    <property type="match status" value="3"/>
</dbReference>
<dbReference type="Proteomes" id="UP000199659">
    <property type="component" value="Unassembled WGS sequence"/>
</dbReference>
<name>A0A1I6KUA6_9FIRM</name>
<evidence type="ECO:0000259" key="1">
    <source>
        <dbReference type="PROSITE" id="PS50853"/>
    </source>
</evidence>
<dbReference type="AlphaFoldDB" id="A0A1I6KUA6"/>
<dbReference type="OrthoDB" id="1871369at2"/>
<protein>
    <recommendedName>
        <fullName evidence="1">Fibronectin type-III domain-containing protein</fullName>
    </recommendedName>
</protein>
<accession>A0A1I6KUA6</accession>
<gene>
    <name evidence="2" type="ORF">SAMN05661086_02711</name>
</gene>
<dbReference type="EMBL" id="FOYZ01000010">
    <property type="protein sequence ID" value="SFR94598.1"/>
    <property type="molecule type" value="Genomic_DNA"/>
</dbReference>
<dbReference type="SUPFAM" id="SSF49265">
    <property type="entry name" value="Fibronectin type III"/>
    <property type="match status" value="3"/>
</dbReference>
<dbReference type="STRING" id="37658.SAMN05661086_02711"/>
<evidence type="ECO:0000313" key="3">
    <source>
        <dbReference type="Proteomes" id="UP000199659"/>
    </source>
</evidence>
<feature type="domain" description="Fibronectin type-III" evidence="1">
    <location>
        <begin position="179"/>
        <end position="287"/>
    </location>
</feature>